<evidence type="ECO:0000256" key="2">
    <source>
        <dbReference type="SAM" id="SignalP"/>
    </source>
</evidence>
<reference evidence="3 4" key="1">
    <citation type="journal article" date="2015" name="Stand. Genomic Sci.">
        <title>Genomic Encyclopedia of Bacterial and Archaeal Type Strains, Phase III: the genomes of soil and plant-associated and newly described type strains.</title>
        <authorList>
            <person name="Whitman W.B."/>
            <person name="Woyke T."/>
            <person name="Klenk H.P."/>
            <person name="Zhou Y."/>
            <person name="Lilburn T.G."/>
            <person name="Beck B.J."/>
            <person name="De Vos P."/>
            <person name="Vandamme P."/>
            <person name="Eisen J.A."/>
            <person name="Garrity G."/>
            <person name="Hugenholtz P."/>
            <person name="Kyrpides N.C."/>
        </authorList>
    </citation>
    <scope>NUCLEOTIDE SEQUENCE [LARGE SCALE GENOMIC DNA]</scope>
    <source>
        <strain evidence="3 4">DSM 64</strain>
    </source>
</reference>
<dbReference type="RefSeq" id="WP_056644750.1">
    <property type="nucleotide sequence ID" value="NZ_CAXUPI020000002.1"/>
</dbReference>
<comment type="caution">
    <text evidence="3">The sequence shown here is derived from an EMBL/GenBank/DDBJ whole genome shotgun (WGS) entry which is preliminary data.</text>
</comment>
<dbReference type="Gene3D" id="3.40.190.150">
    <property type="entry name" value="Bordetella uptake gene, domain 1"/>
    <property type="match status" value="1"/>
</dbReference>
<dbReference type="Proteomes" id="UP000321485">
    <property type="component" value="Unassembled WGS sequence"/>
</dbReference>
<name>A0A561XQ88_ACIDE</name>
<feature type="chain" id="PRO_5021887132" evidence="2">
    <location>
        <begin position="26"/>
        <end position="330"/>
    </location>
</feature>
<evidence type="ECO:0000256" key="1">
    <source>
        <dbReference type="ARBA" id="ARBA00006987"/>
    </source>
</evidence>
<dbReference type="EMBL" id="VJWE01000012">
    <property type="protein sequence ID" value="TWG38284.1"/>
    <property type="molecule type" value="Genomic_DNA"/>
</dbReference>
<dbReference type="PANTHER" id="PTHR42928">
    <property type="entry name" value="TRICARBOXYLATE-BINDING PROTEIN"/>
    <property type="match status" value="1"/>
</dbReference>
<dbReference type="PANTHER" id="PTHR42928:SF5">
    <property type="entry name" value="BLR1237 PROTEIN"/>
    <property type="match status" value="1"/>
</dbReference>
<organism evidence="3 4">
    <name type="scientific">Acidovorax delafieldii</name>
    <name type="common">Pseudomonas delafieldii</name>
    <dbReference type="NCBI Taxonomy" id="47920"/>
    <lineage>
        <taxon>Bacteria</taxon>
        <taxon>Pseudomonadati</taxon>
        <taxon>Pseudomonadota</taxon>
        <taxon>Betaproteobacteria</taxon>
        <taxon>Burkholderiales</taxon>
        <taxon>Comamonadaceae</taxon>
        <taxon>Acidovorax</taxon>
    </lineage>
</organism>
<protein>
    <submittedName>
        <fullName evidence="3">Tripartite-type tricarboxylate transporter receptor subunit TctC</fullName>
    </submittedName>
</protein>
<dbReference type="SUPFAM" id="SSF53850">
    <property type="entry name" value="Periplasmic binding protein-like II"/>
    <property type="match status" value="1"/>
</dbReference>
<feature type="signal peptide" evidence="2">
    <location>
        <begin position="1"/>
        <end position="25"/>
    </location>
</feature>
<keyword evidence="3" id="KW-0675">Receptor</keyword>
<keyword evidence="2" id="KW-0732">Signal</keyword>
<dbReference type="Gene3D" id="3.40.190.10">
    <property type="entry name" value="Periplasmic binding protein-like II"/>
    <property type="match status" value="1"/>
</dbReference>
<comment type="similarity">
    <text evidence="1">Belongs to the UPF0065 (bug) family.</text>
</comment>
<dbReference type="InterPro" id="IPR005064">
    <property type="entry name" value="BUG"/>
</dbReference>
<gene>
    <name evidence="3" type="ORF">ATF69_2226</name>
</gene>
<dbReference type="GeneID" id="51111290"/>
<evidence type="ECO:0000313" key="3">
    <source>
        <dbReference type="EMBL" id="TWG38284.1"/>
    </source>
</evidence>
<dbReference type="Pfam" id="PF03401">
    <property type="entry name" value="TctC"/>
    <property type="match status" value="1"/>
</dbReference>
<sequence length="330" mass="34193">MQRRTLVQSAALAAAGALMALPAMAQTTWPTGKAISYVVPFAAGGTTDTLARLIGQQLGTALGTTVVVENKGGAAGSIGSEAAARSAPDGFTLLGGTVSSHAINISLYPKLGYDPIKSFSPVTLIGTNPVVLVVSANSPYKTLKDVLTAAKGKQGGLSSASAGTGSSQHLAVELLAYKSGVKFTHIPYKGSGPAIQDVISGQVDMMFDTTVVAAPHIQSGKLRAIAVTSPKRLASMPDVPTVAESGVAELKDFEVQSWQAIFVPAGTPTPVVSRLHDEIRKILAQPDMQTRLKGFGMEPADMSVAQIATFQKAEVDKWAQVIKAANIKVD</sequence>
<dbReference type="CDD" id="cd13578">
    <property type="entry name" value="PBP2_Bug27"/>
    <property type="match status" value="1"/>
</dbReference>
<dbReference type="PIRSF" id="PIRSF017082">
    <property type="entry name" value="YflP"/>
    <property type="match status" value="1"/>
</dbReference>
<dbReference type="AlphaFoldDB" id="A0A561XQ88"/>
<accession>A0A561XQ88</accession>
<evidence type="ECO:0000313" key="4">
    <source>
        <dbReference type="Proteomes" id="UP000321485"/>
    </source>
</evidence>
<dbReference type="InterPro" id="IPR042100">
    <property type="entry name" value="Bug_dom1"/>
</dbReference>
<proteinExistence type="inferred from homology"/>